<proteinExistence type="predicted"/>
<dbReference type="AlphaFoldDB" id="A0A0A9GTU0"/>
<dbReference type="EMBL" id="GBRH01169451">
    <property type="protein sequence ID" value="JAE28445.1"/>
    <property type="molecule type" value="Transcribed_RNA"/>
</dbReference>
<evidence type="ECO:0000313" key="2">
    <source>
        <dbReference type="EMBL" id="JAE28445.1"/>
    </source>
</evidence>
<accession>A0A0A9GTU0</accession>
<organism evidence="2">
    <name type="scientific">Arundo donax</name>
    <name type="common">Giant reed</name>
    <name type="synonym">Donax arundinaceus</name>
    <dbReference type="NCBI Taxonomy" id="35708"/>
    <lineage>
        <taxon>Eukaryota</taxon>
        <taxon>Viridiplantae</taxon>
        <taxon>Streptophyta</taxon>
        <taxon>Embryophyta</taxon>
        <taxon>Tracheophyta</taxon>
        <taxon>Spermatophyta</taxon>
        <taxon>Magnoliopsida</taxon>
        <taxon>Liliopsida</taxon>
        <taxon>Poales</taxon>
        <taxon>Poaceae</taxon>
        <taxon>PACMAD clade</taxon>
        <taxon>Arundinoideae</taxon>
        <taxon>Arundineae</taxon>
        <taxon>Arundo</taxon>
    </lineage>
</organism>
<protein>
    <submittedName>
        <fullName evidence="2">Uncharacterized protein</fullName>
    </submittedName>
</protein>
<name>A0A0A9GTU0_ARUDO</name>
<reference evidence="2" key="1">
    <citation type="submission" date="2014-09" db="EMBL/GenBank/DDBJ databases">
        <authorList>
            <person name="Magalhaes I.L.F."/>
            <person name="Oliveira U."/>
            <person name="Santos F.R."/>
            <person name="Vidigal T.H.D.A."/>
            <person name="Brescovit A.D."/>
            <person name="Santos A.J."/>
        </authorList>
    </citation>
    <scope>NUCLEOTIDE SEQUENCE</scope>
    <source>
        <tissue evidence="2">Shoot tissue taken approximately 20 cm above the soil surface</tissue>
    </source>
</reference>
<reference evidence="2" key="2">
    <citation type="journal article" date="2015" name="Data Brief">
        <title>Shoot transcriptome of the giant reed, Arundo donax.</title>
        <authorList>
            <person name="Barrero R.A."/>
            <person name="Guerrero F.D."/>
            <person name="Moolhuijzen P."/>
            <person name="Goolsby J.A."/>
            <person name="Tidwell J."/>
            <person name="Bellgard S.E."/>
            <person name="Bellgard M.I."/>
        </authorList>
    </citation>
    <scope>NUCLEOTIDE SEQUENCE</scope>
    <source>
        <tissue evidence="2">Shoot tissue taken approximately 20 cm above the soil surface</tissue>
    </source>
</reference>
<evidence type="ECO:0000256" key="1">
    <source>
        <dbReference type="SAM" id="MobiDB-lite"/>
    </source>
</evidence>
<sequence length="54" mass="6162">MTTKLNPPIPPPPRTRTRGSLPYRPYEFNDLLVTTTPYCYTLPPVKTPSRCIIS</sequence>
<feature type="region of interest" description="Disordered" evidence="1">
    <location>
        <begin position="1"/>
        <end position="22"/>
    </location>
</feature>